<evidence type="ECO:0000259" key="3">
    <source>
        <dbReference type="Pfam" id="PF13960"/>
    </source>
</evidence>
<accession>A0A834LSI6</accession>
<keyword evidence="6" id="KW-1185">Reference proteome</keyword>
<gene>
    <name evidence="5" type="ORF">RHSIM_Rhsim03G0202400</name>
</gene>
<feature type="compositionally biased region" description="Acidic residues" evidence="1">
    <location>
        <begin position="1048"/>
        <end position="1067"/>
    </location>
</feature>
<evidence type="ECO:0000313" key="6">
    <source>
        <dbReference type="Proteomes" id="UP000626092"/>
    </source>
</evidence>
<comment type="caution">
    <text evidence="5">The sequence shown here is derived from an EMBL/GenBank/DDBJ whole genome shotgun (WGS) entry which is preliminary data.</text>
</comment>
<dbReference type="PANTHER" id="PTHR48258:SF6">
    <property type="entry name" value="LEUCINE-RICH REPEAT DOMAIN, L DOMAIN-CONTAINING PROTEIN"/>
    <property type="match status" value="1"/>
</dbReference>
<dbReference type="Pfam" id="PF02992">
    <property type="entry name" value="Transposase_21"/>
    <property type="match status" value="1"/>
</dbReference>
<proteinExistence type="predicted"/>
<reference evidence="5" key="1">
    <citation type="submission" date="2019-11" db="EMBL/GenBank/DDBJ databases">
        <authorList>
            <person name="Liu Y."/>
            <person name="Hou J."/>
            <person name="Li T.-Q."/>
            <person name="Guan C.-H."/>
            <person name="Wu X."/>
            <person name="Wu H.-Z."/>
            <person name="Ling F."/>
            <person name="Zhang R."/>
            <person name="Shi X.-G."/>
            <person name="Ren J.-P."/>
            <person name="Chen E.-F."/>
            <person name="Sun J.-M."/>
        </authorList>
    </citation>
    <scope>NUCLEOTIDE SEQUENCE</scope>
    <source>
        <strain evidence="5">Adult_tree_wgs_1</strain>
        <tissue evidence="5">Leaves</tissue>
    </source>
</reference>
<feature type="compositionally biased region" description="Acidic residues" evidence="1">
    <location>
        <begin position="1096"/>
        <end position="1133"/>
    </location>
</feature>
<dbReference type="Pfam" id="PF13963">
    <property type="entry name" value="Transpos_assoc"/>
    <property type="match status" value="1"/>
</dbReference>
<dbReference type="PANTHER" id="PTHR48258">
    <property type="entry name" value="DUF4218 DOMAIN-CONTAINING PROTEIN-RELATED"/>
    <property type="match status" value="1"/>
</dbReference>
<dbReference type="EMBL" id="WJXA01000003">
    <property type="protein sequence ID" value="KAF7148677.1"/>
    <property type="molecule type" value="Genomic_DNA"/>
</dbReference>
<feature type="region of interest" description="Disordered" evidence="1">
    <location>
        <begin position="1046"/>
        <end position="1143"/>
    </location>
</feature>
<dbReference type="Proteomes" id="UP000626092">
    <property type="component" value="Unassembled WGS sequence"/>
</dbReference>
<dbReference type="InterPro" id="IPR025312">
    <property type="entry name" value="DUF4216"/>
</dbReference>
<dbReference type="InterPro" id="IPR004242">
    <property type="entry name" value="Transposase_21"/>
</dbReference>
<dbReference type="Pfam" id="PF13952">
    <property type="entry name" value="DUF4216"/>
    <property type="match status" value="1"/>
</dbReference>
<dbReference type="InterPro" id="IPR025452">
    <property type="entry name" value="DUF4218"/>
</dbReference>
<feature type="domain" description="Transposase-associated" evidence="4">
    <location>
        <begin position="3"/>
        <end position="77"/>
    </location>
</feature>
<organism evidence="5 6">
    <name type="scientific">Rhododendron simsii</name>
    <name type="common">Sims's rhododendron</name>
    <dbReference type="NCBI Taxonomy" id="118357"/>
    <lineage>
        <taxon>Eukaryota</taxon>
        <taxon>Viridiplantae</taxon>
        <taxon>Streptophyta</taxon>
        <taxon>Embryophyta</taxon>
        <taxon>Tracheophyta</taxon>
        <taxon>Spermatophyta</taxon>
        <taxon>Magnoliopsida</taxon>
        <taxon>eudicotyledons</taxon>
        <taxon>Gunneridae</taxon>
        <taxon>Pentapetalae</taxon>
        <taxon>asterids</taxon>
        <taxon>Ericales</taxon>
        <taxon>Ericaceae</taxon>
        <taxon>Ericoideae</taxon>
        <taxon>Rhodoreae</taxon>
        <taxon>Rhododendron</taxon>
    </lineage>
</organism>
<feature type="domain" description="DUF4216" evidence="2">
    <location>
        <begin position="965"/>
        <end position="1037"/>
    </location>
</feature>
<evidence type="ECO:0000313" key="5">
    <source>
        <dbReference type="EMBL" id="KAF7148677.1"/>
    </source>
</evidence>
<evidence type="ECO:0000256" key="1">
    <source>
        <dbReference type="SAM" id="MobiDB-lite"/>
    </source>
</evidence>
<sequence length="1143" mass="132563">MDRSWMEIRNRRHPLYIEGVKEFIKFAIDHMPPSETLIWCPCIRCNNFNKMTPDEAEEHMYAWGVVVAYNRWVYHGEEFDQENNGHGNTNIEEDGITVDAMQEILDDVRAEQFTNDWTGSSATGHGPDMSNDLLGEGNKFARLMRDAEKELYPGCEKFSVLSFIMMLLHIKLISKWSNNSFDMLLKLLSDAFPPGATIPRTYKEAKKVIRDLGLTYKKIHVCKNDCILFWKDYEFEDMCPSCKTPRYKEEVRKGKSKRVPHKVLRYFPVKQKLRRFFGSRKIAEDMTWHKDKRVEEEGVMRHPADSLTWKDFDQKHESFASDPRNVRLGLASDGFNPFGSMSNSYSVWPVILVPYNLPPWKCMKDPFFMLTLLIPGRKSPGVDIDVFLRPLIDELKELWSIGVDTYDAVTKQIFQLRAALLWTINDLPAYANLSGWSTKGKLACPNCNEDASHQYLHNGKKTCYMGHSRFLPMDHPMRKSNHTFDGKAEHRPEPKFLSGEDVVAQLNRLVQTIFGKVDERGKKRKRSPSYLNWSKRSIFFELPYWETLLLRHNLDVMHIVKNIFESIIGTIMNILGKTKDSYKARLDMVAMKIRHELHPKCVDGKTYIPPACYTFSPSEKSDFCEFLSSVKFPDNYASNISRCVTDDDRITGLKSHDCHVLLLRLLPVALRGYLRKDVSKTLIEMSCFFKELTSRTLHVDVLKRLKSDIVLILCKLEKIFPPAFFDVMIHLSIHLAEEAMLGGPVQFRWMYPFERYMKVLKGYARNKARPEGSIAEGYIDNECMTFCSMYFEGIETRFNRAERNYEGDTSTNQGSGLPIFSQNACGLGAAKYDELNREELAMAQTYVLNNCEEVYPYIEQHKEELKRQSNRDIEKRHQSEFQKWFLELVTRKWKEGSEGVTIQLLNLARGPDRRVTCYNGCLVKGFRFHTQEREMHRKCQNSGVVVMGNHKGESIDFYGVVKDVIELSYLGGNHIMLFKCDWWDVGSARGILVDDYNFTSVNVSKTWYVDEPFVLACQVEQVCYLKDTVNGENWRVVQKIAPRAVYDMPEEEEEEHEEDEPYQEDEPYGFGNSIEVDDQPIMMNRDDTDSVHVDVLNDEIGVDEEEDDIDAFINDDDDDDMIDVQTSDDELSDESFYGDSEAE</sequence>
<name>A0A834LSI6_RHOSS</name>
<dbReference type="Pfam" id="PF13960">
    <property type="entry name" value="DUF4218"/>
    <property type="match status" value="1"/>
</dbReference>
<dbReference type="AlphaFoldDB" id="A0A834LSI6"/>
<feature type="domain" description="DUF4218" evidence="3">
    <location>
        <begin position="692"/>
        <end position="804"/>
    </location>
</feature>
<dbReference type="InterPro" id="IPR029480">
    <property type="entry name" value="Transpos_assoc"/>
</dbReference>
<dbReference type="OrthoDB" id="1878503at2759"/>
<evidence type="ECO:0000259" key="4">
    <source>
        <dbReference type="Pfam" id="PF13963"/>
    </source>
</evidence>
<evidence type="ECO:0000259" key="2">
    <source>
        <dbReference type="Pfam" id="PF13952"/>
    </source>
</evidence>
<protein>
    <submittedName>
        <fullName evidence="5">Uncharacterized protein</fullName>
    </submittedName>
</protein>